<dbReference type="Pfam" id="PF01765">
    <property type="entry name" value="RRF"/>
    <property type="match status" value="1"/>
</dbReference>
<dbReference type="InterPro" id="IPR023584">
    <property type="entry name" value="Ribosome_recyc_fac_dom"/>
</dbReference>
<dbReference type="Proteomes" id="UP000297318">
    <property type="component" value="Unassembled WGS sequence"/>
</dbReference>
<organism evidence="7 8">
    <name type="scientific">Serinibacter arcticus</name>
    <dbReference type="NCBI Taxonomy" id="1655435"/>
    <lineage>
        <taxon>Bacteria</taxon>
        <taxon>Bacillati</taxon>
        <taxon>Actinomycetota</taxon>
        <taxon>Actinomycetes</taxon>
        <taxon>Micrococcales</taxon>
        <taxon>Beutenbergiaceae</taxon>
        <taxon>Serinibacter</taxon>
    </lineage>
</organism>
<dbReference type="PANTHER" id="PTHR20982">
    <property type="entry name" value="RIBOSOME RECYCLING FACTOR"/>
    <property type="match status" value="1"/>
</dbReference>
<name>A0A4Z1E575_9MICO</name>
<gene>
    <name evidence="5" type="primary">frr</name>
    <name evidence="7" type="ORF">SERN_0124</name>
</gene>
<dbReference type="AlphaFoldDB" id="A0A4Z1E575"/>
<keyword evidence="4 5" id="KW-0648">Protein biosynthesis</keyword>
<sequence>MIDDVLLEAEDKMDKTVEAAREDMASIRTGRANASLFTKILVDYYGAPTPLQQLAGVTIPEARVVLVSPYDRSATNDIIKALRESDLGVNPTDDGNVIRISLPQLTEERRRDYVKLAKTKGEDARVSVRSIRRKAKDELDRLVKDGEVGEDEGARAEKELEGVTKSHVETIDELLANKERELLEV</sequence>
<evidence type="ECO:0000256" key="2">
    <source>
        <dbReference type="ARBA" id="ARBA00005912"/>
    </source>
</evidence>
<keyword evidence="3 5" id="KW-0963">Cytoplasm</keyword>
<dbReference type="FunFam" id="3.30.1360.40:FF:000001">
    <property type="entry name" value="Ribosome-recycling factor"/>
    <property type="match status" value="1"/>
</dbReference>
<evidence type="ECO:0000313" key="8">
    <source>
        <dbReference type="Proteomes" id="UP000297318"/>
    </source>
</evidence>
<protein>
    <recommendedName>
        <fullName evidence="5">Ribosome-recycling factor</fullName>
        <shortName evidence="5">RRF</shortName>
    </recommendedName>
    <alternativeName>
        <fullName evidence="5">Ribosome-releasing factor</fullName>
    </alternativeName>
</protein>
<dbReference type="InterPro" id="IPR036191">
    <property type="entry name" value="RRF_sf"/>
</dbReference>
<dbReference type="OrthoDB" id="9804006at2"/>
<dbReference type="InterPro" id="IPR002661">
    <property type="entry name" value="Ribosome_recyc_fac"/>
</dbReference>
<proteinExistence type="inferred from homology"/>
<accession>A0A4Z1E575</accession>
<dbReference type="EMBL" id="RHPJ01000001">
    <property type="protein sequence ID" value="TGO05932.1"/>
    <property type="molecule type" value="Genomic_DNA"/>
</dbReference>
<evidence type="ECO:0000259" key="6">
    <source>
        <dbReference type="Pfam" id="PF01765"/>
    </source>
</evidence>
<evidence type="ECO:0000256" key="5">
    <source>
        <dbReference type="HAMAP-Rule" id="MF_00040"/>
    </source>
</evidence>
<feature type="domain" description="Ribosome recycling factor" evidence="6">
    <location>
        <begin position="21"/>
        <end position="183"/>
    </location>
</feature>
<comment type="similarity">
    <text evidence="2 5">Belongs to the RRF family.</text>
</comment>
<evidence type="ECO:0000256" key="4">
    <source>
        <dbReference type="ARBA" id="ARBA00022917"/>
    </source>
</evidence>
<dbReference type="NCBIfam" id="TIGR00496">
    <property type="entry name" value="frr"/>
    <property type="match status" value="1"/>
</dbReference>
<dbReference type="FunFam" id="1.10.132.20:FF:000001">
    <property type="entry name" value="Ribosome-recycling factor"/>
    <property type="match status" value="1"/>
</dbReference>
<evidence type="ECO:0000256" key="1">
    <source>
        <dbReference type="ARBA" id="ARBA00004496"/>
    </source>
</evidence>
<dbReference type="CDD" id="cd00520">
    <property type="entry name" value="RRF"/>
    <property type="match status" value="1"/>
</dbReference>
<dbReference type="GO" id="GO:0043023">
    <property type="term" value="F:ribosomal large subunit binding"/>
    <property type="evidence" value="ECO:0007669"/>
    <property type="project" value="TreeGrafter"/>
</dbReference>
<reference evidence="7 8" key="1">
    <citation type="submission" date="2018-11" db="EMBL/GenBank/DDBJ databases">
        <title>Complete genome sequencing of the Actinobacteria Serinibacter sp. K3-2.</title>
        <authorList>
            <person name="Rakitin A.L."/>
            <person name="Beletsky A.V."/>
            <person name="Mardanov A.V."/>
            <person name="Ravin N.V."/>
            <person name="Gromova A.S."/>
            <person name="Filippova S.N."/>
            <person name="Gal'Chenko V.F."/>
        </authorList>
    </citation>
    <scope>NUCLEOTIDE SEQUENCE [LARGE SCALE GENOMIC DNA]</scope>
    <source>
        <strain evidence="7 8">K3-2</strain>
    </source>
</reference>
<comment type="function">
    <text evidence="5">Responsible for the release of ribosomes from messenger RNA at the termination of protein biosynthesis. May increase the efficiency of translation by recycling ribosomes from one round of translation to another.</text>
</comment>
<dbReference type="SUPFAM" id="SSF55194">
    <property type="entry name" value="Ribosome recycling factor, RRF"/>
    <property type="match status" value="1"/>
</dbReference>
<dbReference type="PANTHER" id="PTHR20982:SF3">
    <property type="entry name" value="MITOCHONDRIAL RIBOSOME RECYCLING FACTOR PSEUDO 1"/>
    <property type="match status" value="1"/>
</dbReference>
<dbReference type="HAMAP" id="MF_00040">
    <property type="entry name" value="RRF"/>
    <property type="match status" value="1"/>
</dbReference>
<comment type="caution">
    <text evidence="7">The sequence shown here is derived from an EMBL/GenBank/DDBJ whole genome shotgun (WGS) entry which is preliminary data.</text>
</comment>
<dbReference type="RefSeq" id="WP_135848218.1">
    <property type="nucleotide sequence ID" value="NZ_RHPJ01000001.1"/>
</dbReference>
<evidence type="ECO:0000256" key="3">
    <source>
        <dbReference type="ARBA" id="ARBA00022490"/>
    </source>
</evidence>
<keyword evidence="8" id="KW-1185">Reference proteome</keyword>
<dbReference type="Gene3D" id="1.10.132.20">
    <property type="entry name" value="Ribosome-recycling factor"/>
    <property type="match status" value="1"/>
</dbReference>
<dbReference type="GO" id="GO:0005737">
    <property type="term" value="C:cytoplasm"/>
    <property type="evidence" value="ECO:0007669"/>
    <property type="project" value="UniProtKB-SubCell"/>
</dbReference>
<dbReference type="Gene3D" id="3.30.1360.40">
    <property type="match status" value="1"/>
</dbReference>
<comment type="subcellular location">
    <subcellularLocation>
        <location evidence="1 5">Cytoplasm</location>
    </subcellularLocation>
</comment>
<dbReference type="GO" id="GO:0006415">
    <property type="term" value="P:translational termination"/>
    <property type="evidence" value="ECO:0007669"/>
    <property type="project" value="UniProtKB-UniRule"/>
</dbReference>
<evidence type="ECO:0000313" key="7">
    <source>
        <dbReference type="EMBL" id="TGO05932.1"/>
    </source>
</evidence>